<dbReference type="InterPro" id="IPR012317">
    <property type="entry name" value="Poly(ADP-ribose)pol_cat_dom"/>
</dbReference>
<evidence type="ECO:0000313" key="8">
    <source>
        <dbReference type="Proteomes" id="UP001174677"/>
    </source>
</evidence>
<dbReference type="Proteomes" id="UP001174677">
    <property type="component" value="Chromosome 17"/>
</dbReference>
<evidence type="ECO:0000256" key="4">
    <source>
        <dbReference type="ARBA" id="ARBA00023242"/>
    </source>
</evidence>
<sequence>MEHSSIQVGNTNEQNDSIGLELEDLTLSDGESGSSGANSGQFPGFGLVPLFEGDNIYDLIKRRFLSGLGSLGNETTVAMVHKNTYCSIMGQARMQSFLTFTKATENKCCGDPNVKCAWFGATVDEICNTMKNGFDRQINDNSGLYGCGIYLSADDSLLQTVKNSRVDKDGLGHLLLCRVILGTTEVVLPGSEQCHPSSEEFDSGIDNLSSPKTYIVQSNRMNTHILPEFVVSFKAPSSLKGFFMKGEPAGIPTSPCRMSFPGLITVLSKFLPHTAVDEIAKYHKDHAENKISRQELIQRVRQIVGDELLIALIKSFRTKV</sequence>
<evidence type="ECO:0000259" key="5">
    <source>
        <dbReference type="PROSITE" id="PS51059"/>
    </source>
</evidence>
<evidence type="ECO:0008006" key="9">
    <source>
        <dbReference type="Google" id="ProtNLM"/>
    </source>
</evidence>
<dbReference type="InterPro" id="IPR022003">
    <property type="entry name" value="RST"/>
</dbReference>
<keyword evidence="2" id="KW-0217">Developmental protein</keyword>
<protein>
    <recommendedName>
        <fullName evidence="9">Poly [ADP-ribose] polymerase</fullName>
    </recommendedName>
</protein>
<evidence type="ECO:0000256" key="1">
    <source>
        <dbReference type="ARBA" id="ARBA00004123"/>
    </source>
</evidence>
<dbReference type="Gene3D" id="3.90.228.10">
    <property type="match status" value="1"/>
</dbReference>
<name>A0ABQ9KM12_HEVBR</name>
<organism evidence="7 8">
    <name type="scientific">Hevea brasiliensis</name>
    <name type="common">Para rubber tree</name>
    <name type="synonym">Siphonia brasiliensis</name>
    <dbReference type="NCBI Taxonomy" id="3981"/>
    <lineage>
        <taxon>Eukaryota</taxon>
        <taxon>Viridiplantae</taxon>
        <taxon>Streptophyta</taxon>
        <taxon>Embryophyta</taxon>
        <taxon>Tracheophyta</taxon>
        <taxon>Spermatophyta</taxon>
        <taxon>Magnoliopsida</taxon>
        <taxon>eudicotyledons</taxon>
        <taxon>Gunneridae</taxon>
        <taxon>Pentapetalae</taxon>
        <taxon>rosids</taxon>
        <taxon>fabids</taxon>
        <taxon>Malpighiales</taxon>
        <taxon>Euphorbiaceae</taxon>
        <taxon>Crotonoideae</taxon>
        <taxon>Micrandreae</taxon>
        <taxon>Hevea</taxon>
    </lineage>
</organism>
<keyword evidence="3" id="KW-0346">Stress response</keyword>
<evidence type="ECO:0000256" key="3">
    <source>
        <dbReference type="ARBA" id="ARBA00023016"/>
    </source>
</evidence>
<keyword evidence="4" id="KW-0539">Nucleus</keyword>
<dbReference type="InterPro" id="IPR044964">
    <property type="entry name" value="RCD1/SRO1-5"/>
</dbReference>
<evidence type="ECO:0000313" key="7">
    <source>
        <dbReference type="EMBL" id="KAJ9140325.1"/>
    </source>
</evidence>
<reference evidence="7" key="1">
    <citation type="journal article" date="2023" name="Plant Biotechnol. J.">
        <title>Chromosome-level wild Hevea brasiliensis genome provides new tools for genomic-assisted breeding and valuable loci to elevate rubber yield.</title>
        <authorList>
            <person name="Cheng H."/>
            <person name="Song X."/>
            <person name="Hu Y."/>
            <person name="Wu T."/>
            <person name="Yang Q."/>
            <person name="An Z."/>
            <person name="Feng S."/>
            <person name="Deng Z."/>
            <person name="Wu W."/>
            <person name="Zeng X."/>
            <person name="Tu M."/>
            <person name="Wang X."/>
            <person name="Huang H."/>
        </authorList>
    </citation>
    <scope>NUCLEOTIDE SEQUENCE</scope>
    <source>
        <strain evidence="7">MT/VB/25A 57/8</strain>
    </source>
</reference>
<dbReference type="PROSITE" id="PS51059">
    <property type="entry name" value="PARP_CATALYTIC"/>
    <property type="match status" value="1"/>
</dbReference>
<dbReference type="Pfam" id="PF12174">
    <property type="entry name" value="RST"/>
    <property type="match status" value="1"/>
</dbReference>
<keyword evidence="8" id="KW-1185">Reference proteome</keyword>
<dbReference type="PANTHER" id="PTHR32263:SF12">
    <property type="entry name" value="INACTIVE POLY [ADP-RIBOSE] POLYMERASE SRO4-RELATED"/>
    <property type="match status" value="1"/>
</dbReference>
<dbReference type="PROSITE" id="PS51879">
    <property type="entry name" value="RST"/>
    <property type="match status" value="1"/>
</dbReference>
<comment type="subcellular location">
    <subcellularLocation>
        <location evidence="1">Nucleus</location>
    </subcellularLocation>
</comment>
<feature type="domain" description="PARP catalytic" evidence="5">
    <location>
        <begin position="33"/>
        <end position="255"/>
    </location>
</feature>
<feature type="domain" description="RST" evidence="6">
    <location>
        <begin position="251"/>
        <end position="320"/>
    </location>
</feature>
<accession>A0ABQ9KM12</accession>
<gene>
    <name evidence="7" type="ORF">P3X46_030985</name>
</gene>
<evidence type="ECO:0000256" key="2">
    <source>
        <dbReference type="ARBA" id="ARBA00022473"/>
    </source>
</evidence>
<dbReference type="PANTHER" id="PTHR32263">
    <property type="entry name" value="INACTIVE POLY [ADP-RIBOSE] POLYMERASE SRO4-RELATED"/>
    <property type="match status" value="1"/>
</dbReference>
<dbReference type="SUPFAM" id="SSF56399">
    <property type="entry name" value="ADP-ribosylation"/>
    <property type="match status" value="1"/>
</dbReference>
<comment type="caution">
    <text evidence="7">The sequence shown here is derived from an EMBL/GenBank/DDBJ whole genome shotgun (WGS) entry which is preliminary data.</text>
</comment>
<proteinExistence type="predicted"/>
<dbReference type="EMBL" id="JARPOI010000017">
    <property type="protein sequence ID" value="KAJ9140325.1"/>
    <property type="molecule type" value="Genomic_DNA"/>
</dbReference>
<evidence type="ECO:0000259" key="6">
    <source>
        <dbReference type="PROSITE" id="PS51879"/>
    </source>
</evidence>